<evidence type="ECO:0000256" key="5">
    <source>
        <dbReference type="ARBA" id="ARBA00022989"/>
    </source>
</evidence>
<gene>
    <name evidence="10" type="ORF">BJ989_001166</name>
</gene>
<accession>A0A7Y9RQU6</accession>
<feature type="transmembrane region" description="Helical" evidence="8">
    <location>
        <begin position="6"/>
        <end position="23"/>
    </location>
</feature>
<dbReference type="InterPro" id="IPR017825">
    <property type="entry name" value="Lycopene_cyclase_dom"/>
</dbReference>
<dbReference type="Pfam" id="PF18916">
    <property type="entry name" value="Lycopene_cyc"/>
    <property type="match status" value="1"/>
</dbReference>
<name>A0A7Y9RQU6_9ACTN</name>
<dbReference type="GO" id="GO:0016117">
    <property type="term" value="P:carotenoid biosynthetic process"/>
    <property type="evidence" value="ECO:0007669"/>
    <property type="project" value="UniProtKB-KW"/>
</dbReference>
<dbReference type="Proteomes" id="UP000544110">
    <property type="component" value="Unassembled WGS sequence"/>
</dbReference>
<evidence type="ECO:0000256" key="2">
    <source>
        <dbReference type="ARBA" id="ARBA00004829"/>
    </source>
</evidence>
<dbReference type="RefSeq" id="WP_179517406.1">
    <property type="nucleotide sequence ID" value="NZ_JACCAC010000001.1"/>
</dbReference>
<dbReference type="GO" id="GO:0016020">
    <property type="term" value="C:membrane"/>
    <property type="evidence" value="ECO:0007669"/>
    <property type="project" value="UniProtKB-SubCell"/>
</dbReference>
<evidence type="ECO:0000259" key="9">
    <source>
        <dbReference type="Pfam" id="PF18916"/>
    </source>
</evidence>
<evidence type="ECO:0000256" key="8">
    <source>
        <dbReference type="SAM" id="Phobius"/>
    </source>
</evidence>
<dbReference type="GO" id="GO:0045436">
    <property type="term" value="F:lycopene beta cyclase activity"/>
    <property type="evidence" value="ECO:0007669"/>
    <property type="project" value="UniProtKB-ARBA"/>
</dbReference>
<sequence>MLEYTVPAVVSVVVVVLVEVLWLRTGIFRTLRFWLAMAIVLGFQVPVDGWLTKLSDPIVLYAEDEMTGVRAPWDIPVEDFAFGFGMVTLTMLLWVRLGSAEDRRAGAVRGAGTGPRETEETA</sequence>
<keyword evidence="4" id="KW-0125">Carotenoid biosynthesis</keyword>
<evidence type="ECO:0000256" key="6">
    <source>
        <dbReference type="ARBA" id="ARBA00023136"/>
    </source>
</evidence>
<keyword evidence="5 8" id="KW-1133">Transmembrane helix</keyword>
<evidence type="ECO:0000256" key="3">
    <source>
        <dbReference type="ARBA" id="ARBA00022692"/>
    </source>
</evidence>
<organism evidence="10 11">
    <name type="scientific">Nocardioides perillae</name>
    <dbReference type="NCBI Taxonomy" id="1119534"/>
    <lineage>
        <taxon>Bacteria</taxon>
        <taxon>Bacillati</taxon>
        <taxon>Actinomycetota</taxon>
        <taxon>Actinomycetes</taxon>
        <taxon>Propionibacteriales</taxon>
        <taxon>Nocardioidaceae</taxon>
        <taxon>Nocardioides</taxon>
    </lineage>
</organism>
<protein>
    <submittedName>
        <fullName evidence="10">Lycopene cyclase domain-containing protein</fullName>
    </submittedName>
</protein>
<feature type="transmembrane region" description="Helical" evidence="8">
    <location>
        <begin position="30"/>
        <end position="47"/>
    </location>
</feature>
<keyword evidence="7" id="KW-0413">Isomerase</keyword>
<feature type="transmembrane region" description="Helical" evidence="8">
    <location>
        <begin position="80"/>
        <end position="97"/>
    </location>
</feature>
<dbReference type="GO" id="GO:0016872">
    <property type="term" value="F:intramolecular lyase activity"/>
    <property type="evidence" value="ECO:0007669"/>
    <property type="project" value="InterPro"/>
</dbReference>
<proteinExistence type="predicted"/>
<dbReference type="AlphaFoldDB" id="A0A7Y9RQU6"/>
<keyword evidence="6 8" id="KW-0472">Membrane</keyword>
<evidence type="ECO:0000313" key="11">
    <source>
        <dbReference type="Proteomes" id="UP000544110"/>
    </source>
</evidence>
<dbReference type="NCBIfam" id="TIGR03462">
    <property type="entry name" value="CarR_dom_SF"/>
    <property type="match status" value="1"/>
</dbReference>
<keyword evidence="3 8" id="KW-0812">Transmembrane</keyword>
<comment type="subcellular location">
    <subcellularLocation>
        <location evidence="1">Membrane</location>
        <topology evidence="1">Multi-pass membrane protein</topology>
    </subcellularLocation>
</comment>
<evidence type="ECO:0000256" key="7">
    <source>
        <dbReference type="ARBA" id="ARBA00023235"/>
    </source>
</evidence>
<dbReference type="EMBL" id="JACCAC010000001">
    <property type="protein sequence ID" value="NYG54862.1"/>
    <property type="molecule type" value="Genomic_DNA"/>
</dbReference>
<evidence type="ECO:0000256" key="4">
    <source>
        <dbReference type="ARBA" id="ARBA00022746"/>
    </source>
</evidence>
<reference evidence="10 11" key="1">
    <citation type="submission" date="2020-07" db="EMBL/GenBank/DDBJ databases">
        <title>Sequencing the genomes of 1000 actinobacteria strains.</title>
        <authorList>
            <person name="Klenk H.-P."/>
        </authorList>
    </citation>
    <scope>NUCLEOTIDE SEQUENCE [LARGE SCALE GENOMIC DNA]</scope>
    <source>
        <strain evidence="10 11">DSM 24552</strain>
    </source>
</reference>
<comment type="pathway">
    <text evidence="2">Carotenoid biosynthesis.</text>
</comment>
<keyword evidence="11" id="KW-1185">Reference proteome</keyword>
<evidence type="ECO:0000313" key="10">
    <source>
        <dbReference type="EMBL" id="NYG54862.1"/>
    </source>
</evidence>
<evidence type="ECO:0000256" key="1">
    <source>
        <dbReference type="ARBA" id="ARBA00004141"/>
    </source>
</evidence>
<comment type="caution">
    <text evidence="10">The sequence shown here is derived from an EMBL/GenBank/DDBJ whole genome shotgun (WGS) entry which is preliminary data.</text>
</comment>
<feature type="domain" description="Lycopene cyclase" evidence="9">
    <location>
        <begin position="8"/>
        <end position="93"/>
    </location>
</feature>